<proteinExistence type="predicted"/>
<reference evidence="2" key="1">
    <citation type="submission" date="2021-06" db="EMBL/GenBank/DDBJ databases">
        <authorList>
            <person name="Kallberg Y."/>
            <person name="Tangrot J."/>
            <person name="Rosling A."/>
        </authorList>
    </citation>
    <scope>NUCLEOTIDE SEQUENCE</scope>
    <source>
        <strain evidence="2">FL966</strain>
    </source>
</reference>
<comment type="caution">
    <text evidence="2">The sequence shown here is derived from an EMBL/GenBank/DDBJ whole genome shotgun (WGS) entry which is preliminary data.</text>
</comment>
<evidence type="ECO:0000313" key="3">
    <source>
        <dbReference type="Proteomes" id="UP000789759"/>
    </source>
</evidence>
<gene>
    <name evidence="2" type="ORF">CPELLU_LOCUS3733</name>
</gene>
<sequence>MKPIFVFVLLLIALTTIVFVVDAAVVKRVQGSKAKVKALKKRYHDYDDRYYGHGWLRHPHIEDDSYRHDESLKYRDSDRYNHFSYDDY</sequence>
<evidence type="ECO:0000256" key="1">
    <source>
        <dbReference type="SAM" id="SignalP"/>
    </source>
</evidence>
<name>A0A9N9FEI9_9GLOM</name>
<dbReference type="EMBL" id="CAJVQA010001851">
    <property type="protein sequence ID" value="CAG8528553.1"/>
    <property type="molecule type" value="Genomic_DNA"/>
</dbReference>
<evidence type="ECO:0000313" key="2">
    <source>
        <dbReference type="EMBL" id="CAG8528553.1"/>
    </source>
</evidence>
<dbReference type="OrthoDB" id="2401117at2759"/>
<dbReference type="AlphaFoldDB" id="A0A9N9FEI9"/>
<feature type="signal peptide" evidence="1">
    <location>
        <begin position="1"/>
        <end position="23"/>
    </location>
</feature>
<keyword evidence="1" id="KW-0732">Signal</keyword>
<organism evidence="2 3">
    <name type="scientific">Cetraspora pellucida</name>
    <dbReference type="NCBI Taxonomy" id="1433469"/>
    <lineage>
        <taxon>Eukaryota</taxon>
        <taxon>Fungi</taxon>
        <taxon>Fungi incertae sedis</taxon>
        <taxon>Mucoromycota</taxon>
        <taxon>Glomeromycotina</taxon>
        <taxon>Glomeromycetes</taxon>
        <taxon>Diversisporales</taxon>
        <taxon>Gigasporaceae</taxon>
        <taxon>Cetraspora</taxon>
    </lineage>
</organism>
<protein>
    <submittedName>
        <fullName evidence="2">22661_t:CDS:1</fullName>
    </submittedName>
</protein>
<keyword evidence="3" id="KW-1185">Reference proteome</keyword>
<accession>A0A9N9FEI9</accession>
<feature type="chain" id="PRO_5040446409" evidence="1">
    <location>
        <begin position="24"/>
        <end position="88"/>
    </location>
</feature>
<dbReference type="Proteomes" id="UP000789759">
    <property type="component" value="Unassembled WGS sequence"/>
</dbReference>